<feature type="chain" id="PRO_5045811053" evidence="2">
    <location>
        <begin position="22"/>
        <end position="931"/>
    </location>
</feature>
<gene>
    <name evidence="3" type="ORF">ACFQY0_16785</name>
</gene>
<keyword evidence="1 2" id="KW-0732">Signal</keyword>
<reference evidence="4" key="1">
    <citation type="journal article" date="2019" name="Int. J. Syst. Evol. Microbiol.">
        <title>The Global Catalogue of Microorganisms (GCM) 10K type strain sequencing project: providing services to taxonomists for standard genome sequencing and annotation.</title>
        <authorList>
            <consortium name="The Broad Institute Genomics Platform"/>
            <consortium name="The Broad Institute Genome Sequencing Center for Infectious Disease"/>
            <person name="Wu L."/>
            <person name="Ma J."/>
        </authorList>
    </citation>
    <scope>NUCLEOTIDE SEQUENCE [LARGE SCALE GENOMIC DNA]</scope>
    <source>
        <strain evidence="4">CGMCC 4.1467</strain>
    </source>
</reference>
<dbReference type="Proteomes" id="UP001596472">
    <property type="component" value="Unassembled WGS sequence"/>
</dbReference>
<dbReference type="InterPro" id="IPR012332">
    <property type="entry name" value="Autotransporter_pectin_lyase_C"/>
</dbReference>
<sequence length="931" mass="94479">MKSTAAFTILSFSLAAATATAETTYIGPVFDLFDDSATSNSNKDNWTNGTPGLGNDGTIAINYDFSTLGAADNGNVNPLPSGAFSVTQTAGDGTGGQFNLAANSAFTFNLNGGSINSTSGAFIVNGNTFNLAGGTLNASEFRLGNGTMNMSSGSLTGGIISLRGGTFSQTGGTTTSNHVGPVFNQANNSTTLNLTGGSLIAGSGNNNSLIHHTNLVTTIGGSLTANLPDAVDIFTGGIHENSSTLNFTSDWTGSLTLNSLVAWDDVFEAGGISVDGVELAAGDFESYFLNDGGVITLSIAPQSTTPMWTGLGGSTWDLDSTANFSSNEPGDPLNNTTFDVATSVVNGVIFDDAYDFDGGSADVASFSVDVALGGIPDTKVTFTNDSNAYVVSSSDATGISGTTTVTTSGASSVTLLGTHAYTGATTIEAGTLILGNGTTNGSIADSAITNDSAMIVNNTGVITHNAVIDGNGSFEKSGAGTLLLAADYLNAGSVSLSDGELVFQGAPRASSYSIAASTLIELDSVGGFNIGAGFNTTFSGTGTLLNTGPGTVRWGEAKAVFELGSGALIDIQNGTFVGGSHGNVAGRAEDWSNNLADLNVGSGATFSGAEANIRVNVLTGSGIIQSGGNPEGTGYSEFTFGVDDGDGTFDGTLANNGSFQGNFAKEGSGTQTLTGFNTYTGNTTVKEGTLTLSNSGELVMAPTGNGVSSAIAGVPGGNGIMNLDGLLFLELGAADLTNGNSWLLVDDSNLDVNYGASFDINSSLGYFNEAGGVWTLVDGDNEWTFTEATGILSLVAPEKGFGVWLDLYPNLSDTSANGDPEMDGIENTLEYVLNGNPEVSDLSILPAVDTSGADFVFSFTRRVESADDTTQVFQYGSDLMGWTDLRITPPTASEVTLGTPAGGLQTVTVTISKSLAVDGTLFGRLNAVLND</sequence>
<accession>A0ABW2LBZ0</accession>
<dbReference type="EMBL" id="JBHTBS010000010">
    <property type="protein sequence ID" value="MFC7338854.1"/>
    <property type="molecule type" value="Genomic_DNA"/>
</dbReference>
<dbReference type="InterPro" id="IPR013425">
    <property type="entry name" value="Autotrns_rpt"/>
</dbReference>
<dbReference type="NCBIfam" id="TIGR02601">
    <property type="entry name" value="autotrns_rpt"/>
    <property type="match status" value="2"/>
</dbReference>
<evidence type="ECO:0000313" key="3">
    <source>
        <dbReference type="EMBL" id="MFC7338854.1"/>
    </source>
</evidence>
<feature type="signal peptide" evidence="2">
    <location>
        <begin position="1"/>
        <end position="21"/>
    </location>
</feature>
<organism evidence="3 4">
    <name type="scientific">Haloferula chungangensis</name>
    <dbReference type="NCBI Taxonomy" id="1048331"/>
    <lineage>
        <taxon>Bacteria</taxon>
        <taxon>Pseudomonadati</taxon>
        <taxon>Verrucomicrobiota</taxon>
        <taxon>Verrucomicrobiia</taxon>
        <taxon>Verrucomicrobiales</taxon>
        <taxon>Verrucomicrobiaceae</taxon>
        <taxon>Haloferula</taxon>
    </lineage>
</organism>
<proteinExistence type="predicted"/>
<dbReference type="RefSeq" id="WP_379714772.1">
    <property type="nucleotide sequence ID" value="NZ_JBHTBS010000010.1"/>
</dbReference>
<evidence type="ECO:0000313" key="4">
    <source>
        <dbReference type="Proteomes" id="UP001596472"/>
    </source>
</evidence>
<evidence type="ECO:0000256" key="2">
    <source>
        <dbReference type="SAM" id="SignalP"/>
    </source>
</evidence>
<name>A0ABW2LBZ0_9BACT</name>
<comment type="caution">
    <text evidence="3">The sequence shown here is derived from an EMBL/GenBank/DDBJ whole genome shotgun (WGS) entry which is preliminary data.</text>
</comment>
<dbReference type="InterPro" id="IPR011050">
    <property type="entry name" value="Pectin_lyase_fold/virulence"/>
</dbReference>
<dbReference type="Pfam" id="PF12951">
    <property type="entry name" value="PATR"/>
    <property type="match status" value="3"/>
</dbReference>
<dbReference type="Gene3D" id="2.160.20.20">
    <property type="match status" value="1"/>
</dbReference>
<evidence type="ECO:0000256" key="1">
    <source>
        <dbReference type="ARBA" id="ARBA00022729"/>
    </source>
</evidence>
<keyword evidence="4" id="KW-1185">Reference proteome</keyword>
<dbReference type="SUPFAM" id="SSF51126">
    <property type="entry name" value="Pectin lyase-like"/>
    <property type="match status" value="1"/>
</dbReference>
<protein>
    <submittedName>
        <fullName evidence="3">Beta strand repeat-containing protein</fullName>
    </submittedName>
</protein>